<comment type="caution">
    <text evidence="3">The sequence shown here is derived from an EMBL/GenBank/DDBJ whole genome shotgun (WGS) entry which is preliminary data.</text>
</comment>
<feature type="domain" description="CBF1-interacting co-repressor CIR N-terminal" evidence="2">
    <location>
        <begin position="12"/>
        <end position="48"/>
    </location>
</feature>
<evidence type="ECO:0000313" key="4">
    <source>
        <dbReference type="Proteomes" id="UP001141327"/>
    </source>
</evidence>
<organism evidence="3 4">
    <name type="scientific">Paratrimastix pyriformis</name>
    <dbReference type="NCBI Taxonomy" id="342808"/>
    <lineage>
        <taxon>Eukaryota</taxon>
        <taxon>Metamonada</taxon>
        <taxon>Preaxostyla</taxon>
        <taxon>Paratrimastigidae</taxon>
        <taxon>Paratrimastix</taxon>
    </lineage>
</organism>
<feature type="region of interest" description="Disordered" evidence="1">
    <location>
        <begin position="174"/>
        <end position="316"/>
    </location>
</feature>
<reference evidence="3" key="1">
    <citation type="journal article" date="2022" name="bioRxiv">
        <title>Genomics of Preaxostyla Flagellates Illuminates Evolutionary Transitions and the Path Towards Mitochondrial Loss.</title>
        <authorList>
            <person name="Novak L.V.F."/>
            <person name="Treitli S.C."/>
            <person name="Pyrih J."/>
            <person name="Halakuc P."/>
            <person name="Pipaliya S.V."/>
            <person name="Vacek V."/>
            <person name="Brzon O."/>
            <person name="Soukal P."/>
            <person name="Eme L."/>
            <person name="Dacks J.B."/>
            <person name="Karnkowska A."/>
            <person name="Elias M."/>
            <person name="Hampl V."/>
        </authorList>
    </citation>
    <scope>NUCLEOTIDE SEQUENCE</scope>
    <source>
        <strain evidence="3">RCP-MX</strain>
    </source>
</reference>
<protein>
    <submittedName>
        <fullName evidence="3">Corepressor interacting with rbpj 1</fullName>
    </submittedName>
</protein>
<dbReference type="InterPro" id="IPR040014">
    <property type="entry name" value="CIR1"/>
</dbReference>
<evidence type="ECO:0000313" key="3">
    <source>
        <dbReference type="EMBL" id="KAJ4456231.1"/>
    </source>
</evidence>
<feature type="compositionally biased region" description="Basic residues" evidence="1">
    <location>
        <begin position="255"/>
        <end position="274"/>
    </location>
</feature>
<evidence type="ECO:0000259" key="2">
    <source>
        <dbReference type="SMART" id="SM01083"/>
    </source>
</evidence>
<proteinExistence type="predicted"/>
<keyword evidence="4" id="KW-1185">Reference proteome</keyword>
<name>A0ABQ8UCQ9_9EUKA</name>
<accession>A0ABQ8UCQ9</accession>
<dbReference type="PANTHER" id="PTHR13151">
    <property type="entry name" value="CBF1 INTERACTING COREPRESSOR CIR"/>
    <property type="match status" value="1"/>
</dbReference>
<dbReference type="Proteomes" id="UP001141327">
    <property type="component" value="Unassembled WGS sequence"/>
</dbReference>
<dbReference type="InterPro" id="IPR019339">
    <property type="entry name" value="CIR_N_dom"/>
</dbReference>
<sequence length="431" mass="45793">MTKGMAFLFQKSWHVITKANQKKLWMAQQRQAHDAKRDAERNAARKKEMDALDLGVRAGLIRERDATLGFLYQKPPGYDALEDPVERAREKEDPFGEKAMVASSGAGDARPPPEPAKPLTMEEKFPILKGAPKAGDYVADVEVRHRPFGLDLRNVQCVKCKQWGHQVGDRECPMSGINFSDPGAASAPPPTSTSAEPGVAPAAPLPELVPGWALEDEGDEGSRGGPPQRGGRQASQMGLMEALQASVSSRSSGSSKHHNKKHHHKRHKHHHGRSRSASSASSASASPPSRSHASHSPFTSSTPSCHASPPTLPPSRSRASLLPVPVPLLPVLMPPLLRAVTTPLLPVPGPPLLCAPTPPRLPIPVPLLLRAPTPPRLLVMGSATPSEENRVSQLMCAQGSVEGSSAISAGGHGFFGGAEWGGGADPTGFPR</sequence>
<dbReference type="SMART" id="SM01083">
    <property type="entry name" value="Cir_N"/>
    <property type="match status" value="1"/>
</dbReference>
<evidence type="ECO:0000256" key="1">
    <source>
        <dbReference type="SAM" id="MobiDB-lite"/>
    </source>
</evidence>
<gene>
    <name evidence="3" type="ORF">PAPYR_8597</name>
</gene>
<dbReference type="EMBL" id="JAPMOS010000077">
    <property type="protein sequence ID" value="KAJ4456231.1"/>
    <property type="molecule type" value="Genomic_DNA"/>
</dbReference>
<dbReference type="Pfam" id="PF10197">
    <property type="entry name" value="Cir_N"/>
    <property type="match status" value="1"/>
</dbReference>
<feature type="compositionally biased region" description="Low complexity" evidence="1">
    <location>
        <begin position="180"/>
        <end position="211"/>
    </location>
</feature>
<feature type="compositionally biased region" description="Low complexity" evidence="1">
    <location>
        <begin position="275"/>
        <end position="296"/>
    </location>
</feature>
<dbReference type="PANTHER" id="PTHR13151:SF2">
    <property type="entry name" value="COREPRESSOR INTERACTING WITH RBPJ 1"/>
    <property type="match status" value="1"/>
</dbReference>